<reference evidence="1 2" key="1">
    <citation type="submission" date="2013-08" db="EMBL/GenBank/DDBJ databases">
        <authorList>
            <person name="Weinstock G."/>
            <person name="Sodergren E."/>
            <person name="Wylie T."/>
            <person name="Fulton L."/>
            <person name="Fulton R."/>
            <person name="Fronick C."/>
            <person name="O'Laughlin M."/>
            <person name="Godfrey J."/>
            <person name="Miner T."/>
            <person name="Herter B."/>
            <person name="Appelbaum E."/>
            <person name="Cordes M."/>
            <person name="Lek S."/>
            <person name="Wollam A."/>
            <person name="Pepin K.H."/>
            <person name="Palsikar V.B."/>
            <person name="Mitreva M."/>
            <person name="Wilson R.K."/>
        </authorList>
    </citation>
    <scope>NUCLEOTIDE SEQUENCE [LARGE SCALE GENOMIC DNA]</scope>
    <source>
        <strain evidence="1 2">ATCC BAA-474</strain>
    </source>
</reference>
<dbReference type="STRING" id="1319815.HMPREF0202_01469"/>
<dbReference type="Gene3D" id="3.40.50.1820">
    <property type="entry name" value="alpha/beta hydrolase"/>
    <property type="match status" value="1"/>
</dbReference>
<dbReference type="SUPFAM" id="SSF53474">
    <property type="entry name" value="alpha/beta-Hydrolases"/>
    <property type="match status" value="1"/>
</dbReference>
<name>U7VB04_9FUSO</name>
<dbReference type="EMBL" id="AXZF01000054">
    <property type="protein sequence ID" value="ERT68661.1"/>
    <property type="molecule type" value="Genomic_DNA"/>
</dbReference>
<dbReference type="ESTHER" id="9fuso-u7vb04">
    <property type="family name" value="BioG_Pimeloyl-ACP-methyl-esterase"/>
</dbReference>
<protein>
    <recommendedName>
        <fullName evidence="3">DUF452 family protein</fullName>
    </recommendedName>
</protein>
<sequence>MHLILFFNGWGMDSNIVENLTYDDCFEVHCLNYPYIVNNLDFSKYKKIYVIGWSFGVYYASKFLLENKELNCSSIAINGVPYIIGKYGISSKMFRFTLETLSLDNLKKFYTNMELPLEYFCKTPNLNKLKTELENILYNSPNNHYTFDKVFLGEHDRIIPYSKQLKFYEKEASTIITLQCSHYPFNVIKSWRDIIGKENEF</sequence>
<dbReference type="InterPro" id="IPR007398">
    <property type="entry name" value="BioG"/>
</dbReference>
<evidence type="ECO:0000313" key="1">
    <source>
        <dbReference type="EMBL" id="ERT68661.1"/>
    </source>
</evidence>
<evidence type="ECO:0000313" key="2">
    <source>
        <dbReference type="Proteomes" id="UP000017081"/>
    </source>
</evidence>
<dbReference type="RefSeq" id="WP_023051007.1">
    <property type="nucleotide sequence ID" value="NZ_CP173065.2"/>
</dbReference>
<dbReference type="InterPro" id="IPR029058">
    <property type="entry name" value="AB_hydrolase_fold"/>
</dbReference>
<dbReference type="HOGENOM" id="CLU_085983_1_0_0"/>
<evidence type="ECO:0008006" key="3">
    <source>
        <dbReference type="Google" id="ProtNLM"/>
    </source>
</evidence>
<accession>U7VB04</accession>
<gene>
    <name evidence="1" type="ORF">HMPREF0202_01469</name>
</gene>
<dbReference type="Proteomes" id="UP000017081">
    <property type="component" value="Unassembled WGS sequence"/>
</dbReference>
<dbReference type="AlphaFoldDB" id="U7VB04"/>
<comment type="caution">
    <text evidence="1">The sequence shown here is derived from an EMBL/GenBank/DDBJ whole genome shotgun (WGS) entry which is preliminary data.</text>
</comment>
<dbReference type="eggNOG" id="COG2830">
    <property type="taxonomic scope" value="Bacteria"/>
</dbReference>
<dbReference type="Pfam" id="PF04301">
    <property type="entry name" value="BioG"/>
    <property type="match status" value="1"/>
</dbReference>
<organism evidence="1 2">
    <name type="scientific">Cetobacterium somerae ATCC BAA-474</name>
    <dbReference type="NCBI Taxonomy" id="1319815"/>
    <lineage>
        <taxon>Bacteria</taxon>
        <taxon>Fusobacteriati</taxon>
        <taxon>Fusobacteriota</taxon>
        <taxon>Fusobacteriia</taxon>
        <taxon>Fusobacteriales</taxon>
        <taxon>Fusobacteriaceae</taxon>
        <taxon>Cetobacterium</taxon>
    </lineage>
</organism>
<keyword evidence="2" id="KW-1185">Reference proteome</keyword>
<proteinExistence type="predicted"/>